<evidence type="ECO:0000256" key="1">
    <source>
        <dbReference type="SAM" id="MobiDB-lite"/>
    </source>
</evidence>
<name>A0ABQ7YKX3_BRANA</name>
<keyword evidence="3" id="KW-1185">Reference proteome</keyword>
<comment type="caution">
    <text evidence="2">The sequence shown here is derived from an EMBL/GenBank/DDBJ whole genome shotgun (WGS) entry which is preliminary data.</text>
</comment>
<feature type="region of interest" description="Disordered" evidence="1">
    <location>
        <begin position="171"/>
        <end position="200"/>
    </location>
</feature>
<dbReference type="Proteomes" id="UP000824890">
    <property type="component" value="Unassembled WGS sequence"/>
</dbReference>
<sequence length="219" mass="24337">MCFVIKTRFFSNDPEFRNIWKFDLVNGFAIWDFKNHSGQMRPLDKVREEPKEDGEIQDTVSTKRSLLLEKKLTLPNIPPVTQQDAHSSNINVVEVNARSVEMESDLNIALADVSMNNGLEVAQEPVETGKCSLDNEVMEVDETGINVVGNEGFGCDDDDLQNLTDEELEEMDTSPEDAIVSTKGESQLGEAGDKGVLAADEEKKKGARKVLFNQTIRSA</sequence>
<evidence type="ECO:0000313" key="3">
    <source>
        <dbReference type="Proteomes" id="UP000824890"/>
    </source>
</evidence>
<dbReference type="EMBL" id="JAGKQM010000017">
    <property type="protein sequence ID" value="KAH0867750.1"/>
    <property type="molecule type" value="Genomic_DNA"/>
</dbReference>
<reference evidence="2 3" key="1">
    <citation type="submission" date="2021-05" db="EMBL/GenBank/DDBJ databases">
        <title>Genome Assembly of Synthetic Allotetraploid Brassica napus Reveals Homoeologous Exchanges between Subgenomes.</title>
        <authorList>
            <person name="Davis J.T."/>
        </authorList>
    </citation>
    <scope>NUCLEOTIDE SEQUENCE [LARGE SCALE GENOMIC DNA]</scope>
    <source>
        <strain evidence="3">cv. Da-Ae</strain>
        <tissue evidence="2">Seedling</tissue>
    </source>
</reference>
<gene>
    <name evidence="2" type="ORF">HID58_074772</name>
</gene>
<protein>
    <submittedName>
        <fullName evidence="2">Uncharacterized protein</fullName>
    </submittedName>
</protein>
<accession>A0ABQ7YKX3</accession>
<evidence type="ECO:0000313" key="2">
    <source>
        <dbReference type="EMBL" id="KAH0867750.1"/>
    </source>
</evidence>
<organism evidence="2 3">
    <name type="scientific">Brassica napus</name>
    <name type="common">Rape</name>
    <dbReference type="NCBI Taxonomy" id="3708"/>
    <lineage>
        <taxon>Eukaryota</taxon>
        <taxon>Viridiplantae</taxon>
        <taxon>Streptophyta</taxon>
        <taxon>Embryophyta</taxon>
        <taxon>Tracheophyta</taxon>
        <taxon>Spermatophyta</taxon>
        <taxon>Magnoliopsida</taxon>
        <taxon>eudicotyledons</taxon>
        <taxon>Gunneridae</taxon>
        <taxon>Pentapetalae</taxon>
        <taxon>rosids</taxon>
        <taxon>malvids</taxon>
        <taxon>Brassicales</taxon>
        <taxon>Brassicaceae</taxon>
        <taxon>Brassiceae</taxon>
        <taxon>Brassica</taxon>
    </lineage>
</organism>
<proteinExistence type="predicted"/>